<dbReference type="OrthoDB" id="1911237at2759"/>
<protein>
    <submittedName>
        <fullName evidence="1">Uncharacterized protein</fullName>
    </submittedName>
</protein>
<evidence type="ECO:0000313" key="1">
    <source>
        <dbReference type="EMBL" id="KAD2806097.1"/>
    </source>
</evidence>
<comment type="caution">
    <text evidence="1">The sequence shown here is derived from an EMBL/GenBank/DDBJ whole genome shotgun (WGS) entry which is preliminary data.</text>
</comment>
<proteinExistence type="predicted"/>
<organism evidence="1 2">
    <name type="scientific">Mikania micrantha</name>
    <name type="common">bitter vine</name>
    <dbReference type="NCBI Taxonomy" id="192012"/>
    <lineage>
        <taxon>Eukaryota</taxon>
        <taxon>Viridiplantae</taxon>
        <taxon>Streptophyta</taxon>
        <taxon>Embryophyta</taxon>
        <taxon>Tracheophyta</taxon>
        <taxon>Spermatophyta</taxon>
        <taxon>Magnoliopsida</taxon>
        <taxon>eudicotyledons</taxon>
        <taxon>Gunneridae</taxon>
        <taxon>Pentapetalae</taxon>
        <taxon>asterids</taxon>
        <taxon>campanulids</taxon>
        <taxon>Asterales</taxon>
        <taxon>Asteraceae</taxon>
        <taxon>Asteroideae</taxon>
        <taxon>Heliantheae alliance</taxon>
        <taxon>Eupatorieae</taxon>
        <taxon>Mikania</taxon>
    </lineage>
</organism>
<name>A0A5N6LX31_9ASTR</name>
<dbReference type="EMBL" id="SZYD01000018">
    <property type="protein sequence ID" value="KAD2806097.1"/>
    <property type="molecule type" value="Genomic_DNA"/>
</dbReference>
<reference evidence="1 2" key="1">
    <citation type="submission" date="2019-05" db="EMBL/GenBank/DDBJ databases">
        <title>Mikania micrantha, genome provides insights into the molecular mechanism of rapid growth.</title>
        <authorList>
            <person name="Liu B."/>
        </authorList>
    </citation>
    <scope>NUCLEOTIDE SEQUENCE [LARGE SCALE GENOMIC DNA]</scope>
    <source>
        <strain evidence="1">NLD-2019</strain>
        <tissue evidence="1">Leaf</tissue>
    </source>
</reference>
<accession>A0A5N6LX31</accession>
<evidence type="ECO:0000313" key="2">
    <source>
        <dbReference type="Proteomes" id="UP000326396"/>
    </source>
</evidence>
<keyword evidence="2" id="KW-1185">Reference proteome</keyword>
<dbReference type="AlphaFoldDB" id="A0A5N6LX31"/>
<gene>
    <name evidence="1" type="ORF">E3N88_39474</name>
</gene>
<dbReference type="Proteomes" id="UP000326396">
    <property type="component" value="Linkage Group LG8"/>
</dbReference>
<sequence>MTSWPEQETALYDRWIRNIVLFLEEWGSLILNDYNSVTEAALAAIFLIPFAEICCDSLKDFNHMANVSVEIYYSAGKASLSQFRYSNGSGPVLNDGMPGVGQSQPITAVDSRPTDKNFQSRGEGSRLLEGKLLSLPLGMMKLILGRKSLNEKCCKLSKQVVVYTVDCREKVSETDQSQLQYPSFRYDLINYNSKYGSVRIKMII</sequence>